<evidence type="ECO:0000256" key="1">
    <source>
        <dbReference type="SAM" id="Coils"/>
    </source>
</evidence>
<accession>A0ABU0EL26</accession>
<dbReference type="InterPro" id="IPR027417">
    <property type="entry name" value="P-loop_NTPase"/>
</dbReference>
<gene>
    <name evidence="3" type="ORF">J2X26_004336</name>
</gene>
<evidence type="ECO:0000256" key="2">
    <source>
        <dbReference type="SAM" id="MobiDB-lite"/>
    </source>
</evidence>
<feature type="coiled-coil region" evidence="1">
    <location>
        <begin position="338"/>
        <end position="410"/>
    </location>
</feature>
<feature type="coiled-coil region" evidence="1">
    <location>
        <begin position="176"/>
        <end position="218"/>
    </location>
</feature>
<dbReference type="Gene3D" id="3.40.50.300">
    <property type="entry name" value="P-loop containing nucleotide triphosphate hydrolases"/>
    <property type="match status" value="1"/>
</dbReference>
<protein>
    <recommendedName>
        <fullName evidence="5">Chromosome partitioning protein ParA</fullName>
    </recommendedName>
</protein>
<evidence type="ECO:0000313" key="3">
    <source>
        <dbReference type="EMBL" id="MDQ0375993.1"/>
    </source>
</evidence>
<dbReference type="SUPFAM" id="SSF52540">
    <property type="entry name" value="P-loop containing nucleoside triphosphate hydrolases"/>
    <property type="match status" value="1"/>
</dbReference>
<keyword evidence="4" id="KW-1185">Reference proteome</keyword>
<name>A0ABU0EL26_9CELL</name>
<keyword evidence="1" id="KW-0175">Coiled coil</keyword>
<comment type="caution">
    <text evidence="3">The sequence shown here is derived from an EMBL/GenBank/DDBJ whole genome shotgun (WGS) entry which is preliminary data.</text>
</comment>
<evidence type="ECO:0008006" key="5">
    <source>
        <dbReference type="Google" id="ProtNLM"/>
    </source>
</evidence>
<dbReference type="RefSeq" id="WP_307494780.1">
    <property type="nucleotide sequence ID" value="NZ_JAUSVB010000008.1"/>
</dbReference>
<feature type="region of interest" description="Disordered" evidence="2">
    <location>
        <begin position="1"/>
        <end position="21"/>
    </location>
</feature>
<reference evidence="3 4" key="1">
    <citation type="submission" date="2023-07" db="EMBL/GenBank/DDBJ databases">
        <title>Sorghum-associated microbial communities from plants grown in Nebraska, USA.</title>
        <authorList>
            <person name="Schachtman D."/>
        </authorList>
    </citation>
    <scope>NUCLEOTIDE SEQUENCE [LARGE SCALE GENOMIC DNA]</scope>
    <source>
        <strain evidence="3 4">BE332</strain>
    </source>
</reference>
<sequence length="834" mass="93897">MTTDDERPAEHRETTEDAAARTVEMERLAGELERKRVELDQREVSVSLLENDALEREADLAKRDAALAERAADLVKRDADLVARDTDLVKRDADLVTRDATLAERAADLLKREADVGERETVANGGFAQQRVELAAELGKQRDDTQRDLLTWQVTRRADADAELDAHIQRRLADLAAEVDAERANARARIADERATSEQELAAEKERHKLLAQAVEKKDGELSAKEDHLAGKDQELEFRESHLQERWETVEDEAERRTAERVQSFAAREQQVVAETERLRSELRAQWDLVSAFDDLSRQLGGRPAEVVLEDLRVKAAEIARLKEALAKHPAPEIASRLKDLEKANSHLVGELKKTQDSRAKDEEKLRVAQDLRLQVSEVDAENRSLTRINERLTAEATEATSELSRLRAAYQGRQEAEGRTKEIERARFDVDAVGVQPHHPEGGIDEVAWLDAISGRCVSHGLRFPERILRSFHTALKTAEWSPLTVLAGVSGTGKSELPRLYSHFGGIVFDHISVQPNWDSQEAMLGFFNSIDNRFDAQPLLRFLAQTQKKRTEDYPGLRDNVALVLLDEMNLAHPELYFAEFLSTLELRRGYKGNKGPSLAVKIGAGLPEYQLPLGRNVLWAGTMNQDETTKSLSDKVVDRSIIIHFPRPTTLERRKRQETLDESNRGVPLHRRTWEDWCVREVEFGDEIQPYKKFVENINAALATAGRAIGHRVWQSVEYYMANYPTVLAAQRSGDEDALGDAMHVAFEDQLVQKIMPKLRGIDTRGATRTDCLDRIESLVVSEGVGGRTFNLARDFKLANQLGYGQFIWQSANYLEGSAEAASESVPTAD</sequence>
<dbReference type="Proteomes" id="UP001239626">
    <property type="component" value="Unassembled WGS sequence"/>
</dbReference>
<organism evidence="3 4">
    <name type="scientific">Cellulomonas humilata</name>
    <dbReference type="NCBI Taxonomy" id="144055"/>
    <lineage>
        <taxon>Bacteria</taxon>
        <taxon>Bacillati</taxon>
        <taxon>Actinomycetota</taxon>
        <taxon>Actinomycetes</taxon>
        <taxon>Micrococcales</taxon>
        <taxon>Cellulomonadaceae</taxon>
        <taxon>Cellulomonas</taxon>
    </lineage>
</organism>
<evidence type="ECO:0000313" key="4">
    <source>
        <dbReference type="Proteomes" id="UP001239626"/>
    </source>
</evidence>
<dbReference type="EMBL" id="JAUSVB010000008">
    <property type="protein sequence ID" value="MDQ0375993.1"/>
    <property type="molecule type" value="Genomic_DNA"/>
</dbReference>
<proteinExistence type="predicted"/>